<keyword evidence="4" id="KW-1185">Reference proteome</keyword>
<evidence type="ECO:0000313" key="4">
    <source>
        <dbReference type="Proteomes" id="UP000187209"/>
    </source>
</evidence>
<keyword evidence="1" id="KW-0175">Coiled coil</keyword>
<evidence type="ECO:0000256" key="2">
    <source>
        <dbReference type="SAM" id="MobiDB-lite"/>
    </source>
</evidence>
<dbReference type="AlphaFoldDB" id="A0A1R2C321"/>
<evidence type="ECO:0000256" key="1">
    <source>
        <dbReference type="SAM" id="Coils"/>
    </source>
</evidence>
<dbReference type="Proteomes" id="UP000187209">
    <property type="component" value="Unassembled WGS sequence"/>
</dbReference>
<reference evidence="3 4" key="1">
    <citation type="submission" date="2016-11" db="EMBL/GenBank/DDBJ databases">
        <title>The macronuclear genome of Stentor coeruleus: a giant cell with tiny introns.</title>
        <authorList>
            <person name="Slabodnick M."/>
            <person name="Ruby J.G."/>
            <person name="Reiff S.B."/>
            <person name="Swart E.C."/>
            <person name="Gosai S."/>
            <person name="Prabakaran S."/>
            <person name="Witkowska E."/>
            <person name="Larue G.E."/>
            <person name="Fisher S."/>
            <person name="Freeman R.M."/>
            <person name="Gunawardena J."/>
            <person name="Chu W."/>
            <person name="Stover N.A."/>
            <person name="Gregory B.D."/>
            <person name="Nowacki M."/>
            <person name="Derisi J."/>
            <person name="Roy S.W."/>
            <person name="Marshall W.F."/>
            <person name="Sood P."/>
        </authorList>
    </citation>
    <scope>NUCLEOTIDE SEQUENCE [LARGE SCALE GENOMIC DNA]</scope>
    <source>
        <strain evidence="3">WM001</strain>
    </source>
</reference>
<accession>A0A1R2C321</accession>
<name>A0A1R2C321_9CILI</name>
<feature type="region of interest" description="Disordered" evidence="2">
    <location>
        <begin position="351"/>
        <end position="381"/>
    </location>
</feature>
<comment type="caution">
    <text evidence="3">The sequence shown here is derived from an EMBL/GenBank/DDBJ whole genome shotgun (WGS) entry which is preliminary data.</text>
</comment>
<feature type="region of interest" description="Disordered" evidence="2">
    <location>
        <begin position="285"/>
        <end position="333"/>
    </location>
</feature>
<proteinExistence type="predicted"/>
<feature type="coiled-coil region" evidence="1">
    <location>
        <begin position="21"/>
        <end position="96"/>
    </location>
</feature>
<dbReference type="EMBL" id="MPUH01000308">
    <property type="protein sequence ID" value="OMJ83325.1"/>
    <property type="molecule type" value="Genomic_DNA"/>
</dbReference>
<evidence type="ECO:0000313" key="3">
    <source>
        <dbReference type="EMBL" id="OMJ83325.1"/>
    </source>
</evidence>
<gene>
    <name evidence="3" type="ORF">SteCoe_15788</name>
</gene>
<protein>
    <submittedName>
        <fullName evidence="3">Uncharacterized protein</fullName>
    </submittedName>
</protein>
<organism evidence="3 4">
    <name type="scientific">Stentor coeruleus</name>
    <dbReference type="NCBI Taxonomy" id="5963"/>
    <lineage>
        <taxon>Eukaryota</taxon>
        <taxon>Sar</taxon>
        <taxon>Alveolata</taxon>
        <taxon>Ciliophora</taxon>
        <taxon>Postciliodesmatophora</taxon>
        <taxon>Heterotrichea</taxon>
        <taxon>Heterotrichida</taxon>
        <taxon>Stentoridae</taxon>
        <taxon>Stentor</taxon>
    </lineage>
</organism>
<sequence>MAEYMRFELMKKDLCKAATTIHRLKQERDEYKIAYELQKEKNTNKKDLIRSTIYLEELQSTNNSLQKELSHCKKSIVDKEKTISKLQQQYEAINKKLKMDIESFRDIEDARRELNYEISNSIIRNGGSSIYKEIQSLMKNLFCSMKSNPSIYKIFKNVVQCTKKFKLEIEEENYCKGFLVMCKFAINLLDSFNFCEDSQNETKDLDINTDEVYRGRNLNTYESQRSRLYRDEYNLRSYDRSPENFTSTFGKKTYNGSPSIKRHKEDLYQQSLELDKINEKLQKLSMSRSNVQSRNNRYLDREKQSSSKISFNTEEKRGNNSNLMNRNFGNSEKSLTLDQNMMVDDNKDKSVRLESMSSTSKNLKSVSKSRSPARRLASPRTKYDEYMSPVLRKTDCSKSVAEALKFC</sequence>
<feature type="compositionally biased region" description="Polar residues" evidence="2">
    <location>
        <begin position="319"/>
        <end position="333"/>
    </location>
</feature>
<feature type="compositionally biased region" description="Polar residues" evidence="2">
    <location>
        <begin position="285"/>
        <end position="296"/>
    </location>
</feature>
<feature type="compositionally biased region" description="Low complexity" evidence="2">
    <location>
        <begin position="368"/>
        <end position="380"/>
    </location>
</feature>
<feature type="compositionally biased region" description="Polar residues" evidence="2">
    <location>
        <begin position="355"/>
        <end position="366"/>
    </location>
</feature>